<dbReference type="Gene3D" id="3.30.450.70">
    <property type="match status" value="1"/>
</dbReference>
<feature type="compositionally biased region" description="Basic and acidic residues" evidence="5">
    <location>
        <begin position="396"/>
        <end position="412"/>
    </location>
</feature>
<comment type="subcellular location">
    <subcellularLocation>
        <location evidence="1">Cytoplasm</location>
        <location evidence="1">Perinuclear region</location>
    </subcellularLocation>
</comment>
<name>A0A8D1VFI1_PIG</name>
<protein>
    <recommendedName>
        <fullName evidence="4">Trafficking protein particle complex subunit 2-like protein</fullName>
    </recommendedName>
</protein>
<evidence type="ECO:0000313" key="6">
    <source>
        <dbReference type="Ensembl" id="ENSSSCP00060023419.1"/>
    </source>
</evidence>
<dbReference type="InterPro" id="IPR011012">
    <property type="entry name" value="Longin-like_dom_sf"/>
</dbReference>
<feature type="compositionally biased region" description="Basic and acidic residues" evidence="5">
    <location>
        <begin position="183"/>
        <end position="194"/>
    </location>
</feature>
<feature type="compositionally biased region" description="Polar residues" evidence="5">
    <location>
        <begin position="285"/>
        <end position="305"/>
    </location>
</feature>
<keyword evidence="3" id="KW-0931">ER-Golgi transport</keyword>
<evidence type="ECO:0000313" key="7">
    <source>
        <dbReference type="Proteomes" id="UP000694723"/>
    </source>
</evidence>
<dbReference type="InterPro" id="IPR006722">
    <property type="entry name" value="Sedlin"/>
</dbReference>
<dbReference type="PANTHER" id="PTHR12403">
    <property type="entry name" value="TRAFFICKING PROTEIN PARTICLE COMPLEX SUBUNIT 2"/>
    <property type="match status" value="1"/>
</dbReference>
<feature type="region of interest" description="Disordered" evidence="5">
    <location>
        <begin position="183"/>
        <end position="216"/>
    </location>
</feature>
<feature type="region of interest" description="Disordered" evidence="5">
    <location>
        <begin position="322"/>
        <end position="386"/>
    </location>
</feature>
<dbReference type="GO" id="GO:0006888">
    <property type="term" value="P:endoplasmic reticulum to Golgi vesicle-mediated transport"/>
    <property type="evidence" value="ECO:0007669"/>
    <property type="project" value="InterPro"/>
</dbReference>
<feature type="region of interest" description="Disordered" evidence="5">
    <location>
        <begin position="395"/>
        <end position="414"/>
    </location>
</feature>
<keyword evidence="3" id="KW-0813">Transport</keyword>
<feature type="region of interest" description="Disordered" evidence="5">
    <location>
        <begin position="1"/>
        <end position="27"/>
    </location>
</feature>
<accession>A0A8D1VFI1</accession>
<reference evidence="6" key="1">
    <citation type="submission" date="2025-08" db="UniProtKB">
        <authorList>
            <consortium name="Ensembl"/>
        </authorList>
    </citation>
    <scope>IDENTIFICATION</scope>
</reference>
<dbReference type="CDD" id="cd14854">
    <property type="entry name" value="TRAPPC2L"/>
    <property type="match status" value="1"/>
</dbReference>
<feature type="compositionally biased region" description="Basic and acidic residues" evidence="5">
    <location>
        <begin position="330"/>
        <end position="341"/>
    </location>
</feature>
<dbReference type="GO" id="GO:0048471">
    <property type="term" value="C:perinuclear region of cytoplasm"/>
    <property type="evidence" value="ECO:0007669"/>
    <property type="project" value="UniProtKB-SubCell"/>
</dbReference>
<dbReference type="SUPFAM" id="SSF64356">
    <property type="entry name" value="SNARE-like"/>
    <property type="match status" value="1"/>
</dbReference>
<sequence>MAGSGQYSRAQRRARAGTGLSTQKVKVSDRLHSNPLSRAVLFLSARPHDAPWQNYPLYIRSVPTENELQFHYMLHTSLDVVDEKISAMGKALVDQRELYLGLLYPTEDYKVYGYVTNSKVKFVMVVDSSNTALRDNEIRSMFRKLHSSYTDVMCNPFYTPGDRIQSRCVCACGAALHTRQTDRVGERAGVERAHPVSQGRPAGTGAPPQIPVRPRHTDRSLLGENSLLPLPGFVFGIELGQGADPVAGTFRTAFHKRRLKIGVTKMLLSKASPAHSTPAPGSCLHPQNSAQGAAPSRQLTPARSSLEASLSGELCVGTSWVLPLPGDQPGQHRREAPRDEAADAGAQRPARQHAHPGLAPWTHLGLGANVPTSAGGGSGPGSAWPTALLSLQGLRQHGDSHDDPGLLRERKPPSGRAAFGQSAVFVGVFSAVGAGPLLRSAASCPGGWRLKVL</sequence>
<organism evidence="6 7">
    <name type="scientific">Sus scrofa</name>
    <name type="common">Pig</name>
    <dbReference type="NCBI Taxonomy" id="9823"/>
    <lineage>
        <taxon>Eukaryota</taxon>
        <taxon>Metazoa</taxon>
        <taxon>Chordata</taxon>
        <taxon>Craniata</taxon>
        <taxon>Vertebrata</taxon>
        <taxon>Euteleostomi</taxon>
        <taxon>Mammalia</taxon>
        <taxon>Eutheria</taxon>
        <taxon>Laurasiatheria</taxon>
        <taxon>Artiodactyla</taxon>
        <taxon>Suina</taxon>
        <taxon>Suidae</taxon>
        <taxon>Sus</taxon>
    </lineage>
</organism>
<evidence type="ECO:0000256" key="1">
    <source>
        <dbReference type="ARBA" id="ARBA00004556"/>
    </source>
</evidence>
<evidence type="ECO:0000256" key="3">
    <source>
        <dbReference type="ARBA" id="ARBA00022892"/>
    </source>
</evidence>
<evidence type="ECO:0000256" key="2">
    <source>
        <dbReference type="ARBA" id="ARBA00006626"/>
    </source>
</evidence>
<dbReference type="Proteomes" id="UP000694723">
    <property type="component" value="Unplaced"/>
</dbReference>
<proteinExistence type="inferred from homology"/>
<dbReference type="Ensembl" id="ENSSSCT00060054882.1">
    <property type="protein sequence ID" value="ENSSSCP00060023419.1"/>
    <property type="gene ID" value="ENSSSCG00060040504.1"/>
</dbReference>
<evidence type="ECO:0000256" key="4">
    <source>
        <dbReference type="ARBA" id="ARBA00024408"/>
    </source>
</evidence>
<feature type="region of interest" description="Disordered" evidence="5">
    <location>
        <begin position="272"/>
        <end position="305"/>
    </location>
</feature>
<dbReference type="InterPro" id="IPR044760">
    <property type="entry name" value="TRAPPC2L"/>
</dbReference>
<dbReference type="Pfam" id="PF04628">
    <property type="entry name" value="Sedlin_N"/>
    <property type="match status" value="1"/>
</dbReference>
<comment type="similarity">
    <text evidence="2">Belongs to the TRAPP small subunits family. Sedlin subfamily.</text>
</comment>
<evidence type="ECO:0000256" key="5">
    <source>
        <dbReference type="SAM" id="MobiDB-lite"/>
    </source>
</evidence>
<dbReference type="AlphaFoldDB" id="A0A8D1VFI1"/>